<protein>
    <submittedName>
        <fullName evidence="1">Uncharacterized protein</fullName>
    </submittedName>
</protein>
<dbReference type="EMBL" id="LNQE01001095">
    <property type="protein sequence ID" value="KUG21164.1"/>
    <property type="molecule type" value="Genomic_DNA"/>
</dbReference>
<accession>A0A0W8FJW8</accession>
<reference evidence="1" key="1">
    <citation type="journal article" date="2015" name="Proc. Natl. Acad. Sci. U.S.A.">
        <title>Networks of energetic and metabolic interactions define dynamics in microbial communities.</title>
        <authorList>
            <person name="Embree M."/>
            <person name="Liu J.K."/>
            <person name="Al-Bassam M.M."/>
            <person name="Zengler K."/>
        </authorList>
    </citation>
    <scope>NUCLEOTIDE SEQUENCE</scope>
</reference>
<dbReference type="AlphaFoldDB" id="A0A0W8FJW8"/>
<proteinExistence type="predicted"/>
<gene>
    <name evidence="1" type="ORF">ASZ90_009084</name>
</gene>
<name>A0A0W8FJW8_9ZZZZ</name>
<sequence length="40" mass="4627">MISQKSHRRTRQAEDFLHPAPIARSGAVEKRVYMISMKSL</sequence>
<organism evidence="1">
    <name type="scientific">hydrocarbon metagenome</name>
    <dbReference type="NCBI Taxonomy" id="938273"/>
    <lineage>
        <taxon>unclassified sequences</taxon>
        <taxon>metagenomes</taxon>
        <taxon>ecological metagenomes</taxon>
    </lineage>
</organism>
<evidence type="ECO:0000313" key="1">
    <source>
        <dbReference type="EMBL" id="KUG21164.1"/>
    </source>
</evidence>
<comment type="caution">
    <text evidence="1">The sequence shown here is derived from an EMBL/GenBank/DDBJ whole genome shotgun (WGS) entry which is preliminary data.</text>
</comment>